<dbReference type="EMBL" id="JACAZH010000024">
    <property type="protein sequence ID" value="KAF7342800.1"/>
    <property type="molecule type" value="Genomic_DNA"/>
</dbReference>
<dbReference type="OrthoDB" id="2679453at2759"/>
<sequence length="96" mass="10562">MIDILANRSIPLKLGYVPVVNRSHRLSTLPMGEALQPQFCGTPFLVRKINAILKAYIQNSLVPNITASITQQREHVVAELYALGDPVAKAEHSKVS</sequence>
<evidence type="ECO:0000313" key="1">
    <source>
        <dbReference type="EMBL" id="KAF7342800.1"/>
    </source>
</evidence>
<accession>A0A8H6XM44</accession>
<name>A0A8H6XM44_9AGAR</name>
<dbReference type="InterPro" id="IPR027417">
    <property type="entry name" value="P-loop_NTPase"/>
</dbReference>
<proteinExistence type="predicted"/>
<dbReference type="Proteomes" id="UP000623467">
    <property type="component" value="Unassembled WGS sequence"/>
</dbReference>
<organism evidence="1 2">
    <name type="scientific">Mycena sanguinolenta</name>
    <dbReference type="NCBI Taxonomy" id="230812"/>
    <lineage>
        <taxon>Eukaryota</taxon>
        <taxon>Fungi</taxon>
        <taxon>Dikarya</taxon>
        <taxon>Basidiomycota</taxon>
        <taxon>Agaricomycotina</taxon>
        <taxon>Agaricomycetes</taxon>
        <taxon>Agaricomycetidae</taxon>
        <taxon>Agaricales</taxon>
        <taxon>Marasmiineae</taxon>
        <taxon>Mycenaceae</taxon>
        <taxon>Mycena</taxon>
    </lineage>
</organism>
<protein>
    <submittedName>
        <fullName evidence="1">Uncharacterized protein</fullName>
    </submittedName>
</protein>
<keyword evidence="2" id="KW-1185">Reference proteome</keyword>
<reference evidence="1" key="1">
    <citation type="submission" date="2020-05" db="EMBL/GenBank/DDBJ databases">
        <title>Mycena genomes resolve the evolution of fungal bioluminescence.</title>
        <authorList>
            <person name="Tsai I.J."/>
        </authorList>
    </citation>
    <scope>NUCLEOTIDE SEQUENCE</scope>
    <source>
        <strain evidence="1">160909Yilan</strain>
    </source>
</reference>
<dbReference type="AlphaFoldDB" id="A0A8H6XM44"/>
<comment type="caution">
    <text evidence="1">The sequence shown here is derived from an EMBL/GenBank/DDBJ whole genome shotgun (WGS) entry which is preliminary data.</text>
</comment>
<dbReference type="Gene3D" id="3.40.50.300">
    <property type="entry name" value="P-loop containing nucleotide triphosphate hydrolases"/>
    <property type="match status" value="1"/>
</dbReference>
<evidence type="ECO:0000313" key="2">
    <source>
        <dbReference type="Proteomes" id="UP000623467"/>
    </source>
</evidence>
<gene>
    <name evidence="1" type="ORF">MSAN_01995700</name>
</gene>